<comment type="caution">
    <text evidence="2">The sequence shown here is derived from an EMBL/GenBank/DDBJ whole genome shotgun (WGS) entry which is preliminary data.</text>
</comment>
<dbReference type="Pfam" id="PF07727">
    <property type="entry name" value="RVT_2"/>
    <property type="match status" value="1"/>
</dbReference>
<dbReference type="OrthoDB" id="430476at2759"/>
<dbReference type="InterPro" id="IPR013103">
    <property type="entry name" value="RVT_2"/>
</dbReference>
<proteinExistence type="predicted"/>
<dbReference type="InterPro" id="IPR043502">
    <property type="entry name" value="DNA/RNA_pol_sf"/>
</dbReference>
<keyword evidence="3" id="KW-1185">Reference proteome</keyword>
<reference evidence="2" key="1">
    <citation type="submission" date="2023-04" db="EMBL/GenBank/DDBJ databases">
        <title>Phytophthora fragariaefolia NBRC 109709.</title>
        <authorList>
            <person name="Ichikawa N."/>
            <person name="Sato H."/>
            <person name="Tonouchi N."/>
        </authorList>
    </citation>
    <scope>NUCLEOTIDE SEQUENCE</scope>
    <source>
        <strain evidence="2">NBRC 109709</strain>
    </source>
</reference>
<sequence length="168" mass="18650">MIFVALYVDDLILASSSDKMLQDTKQALSDRFEMTDMGQLKYFLGIEIEQDVVTGKVSVRQTKFAKDILEKFSMEESNPVKTPQDPGLKLTKVMCEGGCKHEETMAKVPYRNAVGCLMRSRGSSGTFKARRHTASNSKRAARMDLKAIRMRTGQATSSLDGAQVATRS</sequence>
<accession>A0A9W7DBB5</accession>
<dbReference type="AlphaFoldDB" id="A0A9W7DBB5"/>
<dbReference type="SUPFAM" id="SSF56672">
    <property type="entry name" value="DNA/RNA polymerases"/>
    <property type="match status" value="1"/>
</dbReference>
<organism evidence="2 3">
    <name type="scientific">Phytophthora fragariaefolia</name>
    <dbReference type="NCBI Taxonomy" id="1490495"/>
    <lineage>
        <taxon>Eukaryota</taxon>
        <taxon>Sar</taxon>
        <taxon>Stramenopiles</taxon>
        <taxon>Oomycota</taxon>
        <taxon>Peronosporomycetes</taxon>
        <taxon>Peronosporales</taxon>
        <taxon>Peronosporaceae</taxon>
        <taxon>Phytophthora</taxon>
    </lineage>
</organism>
<protein>
    <submittedName>
        <fullName evidence="2">Unnamed protein product</fullName>
    </submittedName>
</protein>
<feature type="domain" description="Reverse transcriptase Ty1/copia-type" evidence="1">
    <location>
        <begin position="2"/>
        <end position="84"/>
    </location>
</feature>
<evidence type="ECO:0000313" key="3">
    <source>
        <dbReference type="Proteomes" id="UP001165121"/>
    </source>
</evidence>
<evidence type="ECO:0000259" key="1">
    <source>
        <dbReference type="Pfam" id="PF07727"/>
    </source>
</evidence>
<evidence type="ECO:0000313" key="2">
    <source>
        <dbReference type="EMBL" id="GMF70890.1"/>
    </source>
</evidence>
<name>A0A9W7DBB5_9STRA</name>
<dbReference type="EMBL" id="BSXT01009239">
    <property type="protein sequence ID" value="GMF70890.1"/>
    <property type="molecule type" value="Genomic_DNA"/>
</dbReference>
<gene>
    <name evidence="2" type="ORF">Pfra01_002855100</name>
</gene>
<dbReference type="Proteomes" id="UP001165121">
    <property type="component" value="Unassembled WGS sequence"/>
</dbReference>